<dbReference type="PROSITE" id="PS50887">
    <property type="entry name" value="GGDEF"/>
    <property type="match status" value="1"/>
</dbReference>
<dbReference type="PANTHER" id="PTHR45138:SF9">
    <property type="entry name" value="DIGUANYLATE CYCLASE DGCM-RELATED"/>
    <property type="match status" value="1"/>
</dbReference>
<organism evidence="3 4">
    <name type="scientific">Actinospica durhamensis</name>
    <dbReference type="NCBI Taxonomy" id="1508375"/>
    <lineage>
        <taxon>Bacteria</taxon>
        <taxon>Bacillati</taxon>
        <taxon>Actinomycetota</taxon>
        <taxon>Actinomycetes</taxon>
        <taxon>Catenulisporales</taxon>
        <taxon>Actinospicaceae</taxon>
        <taxon>Actinospica</taxon>
    </lineage>
</organism>
<dbReference type="NCBIfam" id="TIGR00254">
    <property type="entry name" value="GGDEF"/>
    <property type="match status" value="1"/>
</dbReference>
<dbReference type="FunFam" id="3.30.70.270:FF:000001">
    <property type="entry name" value="Diguanylate cyclase domain protein"/>
    <property type="match status" value="1"/>
</dbReference>
<gene>
    <name evidence="3" type="ORF">KDL01_33965</name>
</gene>
<feature type="domain" description="GGDEF" evidence="2">
    <location>
        <begin position="218"/>
        <end position="349"/>
    </location>
</feature>
<dbReference type="InterPro" id="IPR029787">
    <property type="entry name" value="Nucleotide_cyclase"/>
</dbReference>
<dbReference type="PANTHER" id="PTHR45138">
    <property type="entry name" value="REGULATORY COMPONENTS OF SENSORY TRANSDUCTION SYSTEM"/>
    <property type="match status" value="1"/>
</dbReference>
<feature type="transmembrane region" description="Helical" evidence="1">
    <location>
        <begin position="54"/>
        <end position="75"/>
    </location>
</feature>
<evidence type="ECO:0000313" key="3">
    <source>
        <dbReference type="EMBL" id="MBR7838326.1"/>
    </source>
</evidence>
<protein>
    <submittedName>
        <fullName evidence="3">Diguanylate cyclase</fullName>
        <ecNumber evidence="3">2.7.7.65</ecNumber>
    </submittedName>
</protein>
<keyword evidence="4" id="KW-1185">Reference proteome</keyword>
<dbReference type="AlphaFoldDB" id="A0A941EWN5"/>
<dbReference type="Proteomes" id="UP000675781">
    <property type="component" value="Unassembled WGS sequence"/>
</dbReference>
<dbReference type="SMART" id="SM00267">
    <property type="entry name" value="GGDEF"/>
    <property type="match status" value="1"/>
</dbReference>
<keyword evidence="1" id="KW-0812">Transmembrane</keyword>
<dbReference type="InterPro" id="IPR050469">
    <property type="entry name" value="Diguanylate_Cyclase"/>
</dbReference>
<dbReference type="Pfam" id="PF00990">
    <property type="entry name" value="GGDEF"/>
    <property type="match status" value="1"/>
</dbReference>
<comment type="caution">
    <text evidence="3">The sequence shown here is derived from an EMBL/GenBank/DDBJ whole genome shotgun (WGS) entry which is preliminary data.</text>
</comment>
<evidence type="ECO:0000313" key="4">
    <source>
        <dbReference type="Proteomes" id="UP000675781"/>
    </source>
</evidence>
<dbReference type="InterPro" id="IPR000160">
    <property type="entry name" value="GGDEF_dom"/>
</dbReference>
<dbReference type="EC" id="2.7.7.65" evidence="3"/>
<keyword evidence="3" id="KW-0548">Nucleotidyltransferase</keyword>
<dbReference type="EMBL" id="JAGSOG010000278">
    <property type="protein sequence ID" value="MBR7838326.1"/>
    <property type="molecule type" value="Genomic_DNA"/>
</dbReference>
<dbReference type="RefSeq" id="WP_212532784.1">
    <property type="nucleotide sequence ID" value="NZ_JAGSOG010000278.1"/>
</dbReference>
<accession>A0A941EWN5</accession>
<dbReference type="CDD" id="cd01949">
    <property type="entry name" value="GGDEF"/>
    <property type="match status" value="1"/>
</dbReference>
<keyword evidence="1" id="KW-0472">Membrane</keyword>
<dbReference type="GO" id="GO:0052621">
    <property type="term" value="F:diguanylate cyclase activity"/>
    <property type="evidence" value="ECO:0007669"/>
    <property type="project" value="UniProtKB-EC"/>
</dbReference>
<dbReference type="SUPFAM" id="SSF55073">
    <property type="entry name" value="Nucleotide cyclase"/>
    <property type="match status" value="1"/>
</dbReference>
<feature type="transmembrane region" description="Helical" evidence="1">
    <location>
        <begin position="130"/>
        <end position="147"/>
    </location>
</feature>
<evidence type="ECO:0000256" key="1">
    <source>
        <dbReference type="SAM" id="Phobius"/>
    </source>
</evidence>
<dbReference type="GO" id="GO:0043709">
    <property type="term" value="P:cell adhesion involved in single-species biofilm formation"/>
    <property type="evidence" value="ECO:0007669"/>
    <property type="project" value="TreeGrafter"/>
</dbReference>
<dbReference type="Gene3D" id="3.30.70.270">
    <property type="match status" value="1"/>
</dbReference>
<sequence>MFPVLPSIPALRGRAGPYGAAGCFFLLGGALNAAAAIIFVDSLPPPPAGQGRSYTWAVAFICAGVGALVGLILLIARNRLAERYAAYLPFLAVVLLAVPMLWSRIVTPTGAILMLWPVLYASALLTEPITWATTFAGVIVLFAGSFVDPHLGLFAYSPMIATLVLTGYVIITLQRRVHVLLAELGRQASTDPLTSLPNRRTLIDTLRREVAEHQRRGALLCVLMIDVDRFKRLNDSAGHDAGDEALRLLARILQRQTRAGDLTARFGGEEFTAILVDCAIDDAARRADQLRARIESDSRQWPRSLTVSIGVAELGPGTPDEISALITNADNALYKAKRHGRNRVEVHVPGESPGPRA</sequence>
<dbReference type="GO" id="GO:0005886">
    <property type="term" value="C:plasma membrane"/>
    <property type="evidence" value="ECO:0007669"/>
    <property type="project" value="TreeGrafter"/>
</dbReference>
<evidence type="ECO:0000259" key="2">
    <source>
        <dbReference type="PROSITE" id="PS50887"/>
    </source>
</evidence>
<proteinExistence type="predicted"/>
<dbReference type="InterPro" id="IPR043128">
    <property type="entry name" value="Rev_trsase/Diguanyl_cyclase"/>
</dbReference>
<keyword evidence="3" id="KW-0808">Transferase</keyword>
<feature type="transmembrane region" description="Helical" evidence="1">
    <location>
        <begin position="84"/>
        <end position="102"/>
    </location>
</feature>
<feature type="transmembrane region" description="Helical" evidence="1">
    <location>
        <begin position="21"/>
        <end position="42"/>
    </location>
</feature>
<feature type="transmembrane region" description="Helical" evidence="1">
    <location>
        <begin position="153"/>
        <end position="171"/>
    </location>
</feature>
<dbReference type="GO" id="GO:1902201">
    <property type="term" value="P:negative regulation of bacterial-type flagellum-dependent cell motility"/>
    <property type="evidence" value="ECO:0007669"/>
    <property type="project" value="TreeGrafter"/>
</dbReference>
<keyword evidence="1" id="KW-1133">Transmembrane helix</keyword>
<reference evidence="3" key="1">
    <citation type="submission" date="2021-04" db="EMBL/GenBank/DDBJ databases">
        <title>Genome based classification of Actinospica acidithermotolerans sp. nov., an actinobacterium isolated from an Indonesian hot spring.</title>
        <authorList>
            <person name="Kusuma A.B."/>
            <person name="Putra K.E."/>
            <person name="Nafisah S."/>
            <person name="Loh J."/>
            <person name="Nouioui I."/>
            <person name="Goodfellow M."/>
        </authorList>
    </citation>
    <scope>NUCLEOTIDE SEQUENCE</scope>
    <source>
        <strain evidence="3">CSCA 57</strain>
    </source>
</reference>
<name>A0A941EWN5_9ACTN</name>